<dbReference type="InterPro" id="IPR013525">
    <property type="entry name" value="ABC2_TM"/>
</dbReference>
<evidence type="ECO:0000313" key="7">
    <source>
        <dbReference type="EMBL" id="MBC8531339.1"/>
    </source>
</evidence>
<feature type="transmembrane region" description="Helical" evidence="5">
    <location>
        <begin position="144"/>
        <end position="168"/>
    </location>
</feature>
<keyword evidence="2 5" id="KW-0812">Transmembrane</keyword>
<feature type="transmembrane region" description="Helical" evidence="5">
    <location>
        <begin position="104"/>
        <end position="132"/>
    </location>
</feature>
<feature type="transmembrane region" description="Helical" evidence="5">
    <location>
        <begin position="261"/>
        <end position="280"/>
    </location>
</feature>
<dbReference type="GO" id="GO:0140359">
    <property type="term" value="F:ABC-type transporter activity"/>
    <property type="evidence" value="ECO:0007669"/>
    <property type="project" value="InterPro"/>
</dbReference>
<evidence type="ECO:0000313" key="8">
    <source>
        <dbReference type="Proteomes" id="UP000623172"/>
    </source>
</evidence>
<name>A0A926D4L6_9FIRM</name>
<sequence length="287" mass="31268">MIVWSLLKRNLKVFFRDKSSVFFSLLAVFIIIGLYVLFLRDTIMTGFEGMGDDAVHMLDNWIMAGMLAVTAITTTMGAFGIMVEDRAKNIMRDFTTAPIRRTSLVLGYVTSAFVVGMIMSLAALVLAEIYVVAYGGSLLTLFELVQVILIMLLSVFASSAMVFFLISFFKSVNAFATASTVLGTMIGFVTGIYIPIGNLPSAVQFIIKIFPVSHAGVLFRQVMMARPIEAAFAGAPAGMVEEFEQEMGVSFNFGGESLGPWGSVAILAATAVIFFALATWNMSRKNR</sequence>
<accession>A0A926D4L6</accession>
<dbReference type="Proteomes" id="UP000623172">
    <property type="component" value="Unassembled WGS sequence"/>
</dbReference>
<organism evidence="7 8">
    <name type="scientific">Gehongia tenuis</name>
    <dbReference type="NCBI Taxonomy" id="2763655"/>
    <lineage>
        <taxon>Bacteria</taxon>
        <taxon>Bacillati</taxon>
        <taxon>Bacillota</taxon>
        <taxon>Clostridia</taxon>
        <taxon>Christensenellales</taxon>
        <taxon>Christensenellaceae</taxon>
        <taxon>Gehongia</taxon>
    </lineage>
</organism>
<gene>
    <name evidence="7" type="ORF">H8696_05695</name>
</gene>
<dbReference type="InterPro" id="IPR051784">
    <property type="entry name" value="Nod_factor_ABC_transporter"/>
</dbReference>
<dbReference type="GO" id="GO:0043190">
    <property type="term" value="C:ATP-binding cassette (ABC) transporter complex"/>
    <property type="evidence" value="ECO:0007669"/>
    <property type="project" value="InterPro"/>
</dbReference>
<dbReference type="AlphaFoldDB" id="A0A926D4L6"/>
<feature type="domain" description="ABC transmembrane type-2" evidence="6">
    <location>
        <begin position="19"/>
        <end position="285"/>
    </location>
</feature>
<feature type="transmembrane region" description="Helical" evidence="5">
    <location>
        <begin position="21"/>
        <end position="40"/>
    </location>
</feature>
<dbReference type="PROSITE" id="PS51012">
    <property type="entry name" value="ABC_TM2"/>
    <property type="match status" value="1"/>
</dbReference>
<proteinExistence type="predicted"/>
<evidence type="ECO:0000256" key="1">
    <source>
        <dbReference type="ARBA" id="ARBA00004141"/>
    </source>
</evidence>
<evidence type="ECO:0000256" key="5">
    <source>
        <dbReference type="SAM" id="Phobius"/>
    </source>
</evidence>
<dbReference type="EMBL" id="JACRSR010000001">
    <property type="protein sequence ID" value="MBC8531339.1"/>
    <property type="molecule type" value="Genomic_DNA"/>
</dbReference>
<dbReference type="InterPro" id="IPR000412">
    <property type="entry name" value="ABC_2_transport"/>
</dbReference>
<feature type="transmembrane region" description="Helical" evidence="5">
    <location>
        <begin position="175"/>
        <end position="196"/>
    </location>
</feature>
<feature type="transmembrane region" description="Helical" evidence="5">
    <location>
        <begin position="60"/>
        <end position="83"/>
    </location>
</feature>
<keyword evidence="8" id="KW-1185">Reference proteome</keyword>
<evidence type="ECO:0000256" key="2">
    <source>
        <dbReference type="ARBA" id="ARBA00022692"/>
    </source>
</evidence>
<evidence type="ECO:0000256" key="3">
    <source>
        <dbReference type="ARBA" id="ARBA00022989"/>
    </source>
</evidence>
<comment type="caution">
    <text evidence="7">The sequence shown here is derived from an EMBL/GenBank/DDBJ whole genome shotgun (WGS) entry which is preliminary data.</text>
</comment>
<evidence type="ECO:0000259" key="6">
    <source>
        <dbReference type="PROSITE" id="PS51012"/>
    </source>
</evidence>
<dbReference type="PANTHER" id="PTHR43229:SF2">
    <property type="entry name" value="NODULATION PROTEIN J"/>
    <property type="match status" value="1"/>
</dbReference>
<dbReference type="InterPro" id="IPR047817">
    <property type="entry name" value="ABC2_TM_bact-type"/>
</dbReference>
<keyword evidence="4 5" id="KW-0472">Membrane</keyword>
<protein>
    <submittedName>
        <fullName evidence="7">ABC transporter permease</fullName>
    </submittedName>
</protein>
<reference evidence="7" key="1">
    <citation type="submission" date="2020-08" db="EMBL/GenBank/DDBJ databases">
        <title>Genome public.</title>
        <authorList>
            <person name="Liu C."/>
            <person name="Sun Q."/>
        </authorList>
    </citation>
    <scope>NUCLEOTIDE SEQUENCE</scope>
    <source>
        <strain evidence="7">NSJ-53</strain>
    </source>
</reference>
<comment type="subcellular location">
    <subcellularLocation>
        <location evidence="1">Membrane</location>
        <topology evidence="1">Multi-pass membrane protein</topology>
    </subcellularLocation>
</comment>
<dbReference type="PIRSF" id="PIRSF006648">
    <property type="entry name" value="DrrB"/>
    <property type="match status" value="1"/>
</dbReference>
<evidence type="ECO:0000256" key="4">
    <source>
        <dbReference type="ARBA" id="ARBA00023136"/>
    </source>
</evidence>
<dbReference type="RefSeq" id="WP_249315851.1">
    <property type="nucleotide sequence ID" value="NZ_JACRSR010000001.1"/>
</dbReference>
<dbReference type="PANTHER" id="PTHR43229">
    <property type="entry name" value="NODULATION PROTEIN J"/>
    <property type="match status" value="1"/>
</dbReference>
<dbReference type="Pfam" id="PF12698">
    <property type="entry name" value="ABC2_membrane_3"/>
    <property type="match status" value="1"/>
</dbReference>
<keyword evidence="3 5" id="KW-1133">Transmembrane helix</keyword>